<protein>
    <submittedName>
        <fullName evidence="2">Zinc dependent phospholipase C family protein</fullName>
    </submittedName>
</protein>
<gene>
    <name evidence="2" type="ORF">FHQ18_01285</name>
</gene>
<evidence type="ECO:0000313" key="2">
    <source>
        <dbReference type="EMBL" id="KAA0259539.1"/>
    </source>
</evidence>
<organism evidence="2 3">
    <name type="scientific">Deferribacter autotrophicus</name>
    <dbReference type="NCBI Taxonomy" id="500465"/>
    <lineage>
        <taxon>Bacteria</taxon>
        <taxon>Pseudomonadati</taxon>
        <taxon>Deferribacterota</taxon>
        <taxon>Deferribacteres</taxon>
        <taxon>Deferribacterales</taxon>
        <taxon>Deferribacteraceae</taxon>
        <taxon>Deferribacter</taxon>
    </lineage>
</organism>
<accession>A0A5A8F7U7</accession>
<proteinExistence type="predicted"/>
<dbReference type="OrthoDB" id="9786483at2"/>
<comment type="caution">
    <text evidence="2">The sequence shown here is derived from an EMBL/GenBank/DDBJ whole genome shotgun (WGS) entry which is preliminary data.</text>
</comment>
<dbReference type="RefSeq" id="WP_149265359.1">
    <property type="nucleotide sequence ID" value="NZ_VFJB01000001.1"/>
</dbReference>
<feature type="domain" description="Phospholipase C/D" evidence="1">
    <location>
        <begin position="23"/>
        <end position="176"/>
    </location>
</feature>
<dbReference type="Proteomes" id="UP000322876">
    <property type="component" value="Unassembled WGS sequence"/>
</dbReference>
<evidence type="ECO:0000259" key="1">
    <source>
        <dbReference type="Pfam" id="PF00882"/>
    </source>
</evidence>
<dbReference type="InterPro" id="IPR029002">
    <property type="entry name" value="PLPC/GPLD1"/>
</dbReference>
<reference evidence="2 3" key="1">
    <citation type="submission" date="2019-06" db="EMBL/GenBank/DDBJ databases">
        <title>Genomic insights into carbon and energy metabolism of Deferribacter autotrophicus revealed new metabolic traits in the phylum Deferribacteres.</title>
        <authorList>
            <person name="Slobodkin A.I."/>
            <person name="Slobodkina G.B."/>
            <person name="Allioux M."/>
            <person name="Alain K."/>
            <person name="Jebbar M."/>
            <person name="Shadrin V."/>
            <person name="Kublanov I.V."/>
            <person name="Toshchakov S.V."/>
            <person name="Bonch-Osmolovskaya E.A."/>
        </authorList>
    </citation>
    <scope>NUCLEOTIDE SEQUENCE [LARGE SCALE GENOMIC DNA]</scope>
    <source>
        <strain evidence="2 3">SL50</strain>
    </source>
</reference>
<dbReference type="EMBL" id="VFJB01000001">
    <property type="protein sequence ID" value="KAA0259539.1"/>
    <property type="molecule type" value="Genomic_DNA"/>
</dbReference>
<dbReference type="AlphaFoldDB" id="A0A5A8F7U7"/>
<sequence>MVLVVVLLFLIFPVSVFAWGFETHITIGLKILENTSFSLIKEFPVHFLLGNIFPDFFNLFKELSTFKKQLETHSWNTVSKLFKNAKRDYEKSFVHGYAAHLSADIVAHNYFVPHNILLVSKKKLFSHFLVEYAEESINSNEVYYTLRYLLDHASENGELFLRTFNVDKKYFEKQINLLKRGVTYQRIFGIAKIAEKIKRLRVKKFEDRCAYFGEQAYFVAKNAVEKGFFNLIKYDPSGKRRMIVARLQRDVLKSDIGKKKLREYDRNYLFIETHKPEFK</sequence>
<dbReference type="Pfam" id="PF00882">
    <property type="entry name" value="Zn_dep_PLPC"/>
    <property type="match status" value="1"/>
</dbReference>
<evidence type="ECO:0000313" key="3">
    <source>
        <dbReference type="Proteomes" id="UP000322876"/>
    </source>
</evidence>
<keyword evidence="3" id="KW-1185">Reference proteome</keyword>
<name>A0A5A8F7U7_9BACT</name>